<accession>A0A5J4T4F2</accession>
<dbReference type="InterPro" id="IPR029044">
    <property type="entry name" value="Nucleotide-diphossugar_trans"/>
</dbReference>
<name>A0A5J4T4F2_9ZZZZ</name>
<evidence type="ECO:0000259" key="1">
    <source>
        <dbReference type="Pfam" id="PF00535"/>
    </source>
</evidence>
<keyword evidence="2" id="KW-0808">Transferase</keyword>
<reference evidence="2" key="1">
    <citation type="submission" date="2019-03" db="EMBL/GenBank/DDBJ databases">
        <title>Single cell metagenomics reveals metabolic interactions within the superorganism composed of flagellate Streblomastix strix and complex community of Bacteroidetes bacteria on its surface.</title>
        <authorList>
            <person name="Treitli S.C."/>
            <person name="Kolisko M."/>
            <person name="Husnik F."/>
            <person name="Keeling P."/>
            <person name="Hampl V."/>
        </authorList>
    </citation>
    <scope>NUCLEOTIDE SEQUENCE</scope>
    <source>
        <strain evidence="2">STM</strain>
    </source>
</reference>
<dbReference type="EMBL" id="SNRY01000001">
    <property type="protein sequence ID" value="KAA6352593.1"/>
    <property type="molecule type" value="Genomic_DNA"/>
</dbReference>
<dbReference type="Gene3D" id="3.90.550.10">
    <property type="entry name" value="Spore Coat Polysaccharide Biosynthesis Protein SpsA, Chain A"/>
    <property type="match status" value="1"/>
</dbReference>
<keyword evidence="2" id="KW-0328">Glycosyltransferase</keyword>
<dbReference type="EC" id="2.4.-.-" evidence="2"/>
<dbReference type="Pfam" id="PF00535">
    <property type="entry name" value="Glycos_transf_2"/>
    <property type="match status" value="1"/>
</dbReference>
<gene>
    <name evidence="2" type="ORF">EZS27_000045</name>
</gene>
<evidence type="ECO:0000313" key="2">
    <source>
        <dbReference type="EMBL" id="KAA6352593.1"/>
    </source>
</evidence>
<dbReference type="CDD" id="cd00761">
    <property type="entry name" value="Glyco_tranf_GTA_type"/>
    <property type="match status" value="1"/>
</dbReference>
<dbReference type="GO" id="GO:0016758">
    <property type="term" value="F:hexosyltransferase activity"/>
    <property type="evidence" value="ECO:0007669"/>
    <property type="project" value="UniProtKB-ARBA"/>
</dbReference>
<dbReference type="PANTHER" id="PTHR22916:SF3">
    <property type="entry name" value="UDP-GLCNAC:BETAGAL BETA-1,3-N-ACETYLGLUCOSAMINYLTRANSFERASE-LIKE PROTEIN 1"/>
    <property type="match status" value="1"/>
</dbReference>
<organism evidence="2">
    <name type="scientific">termite gut metagenome</name>
    <dbReference type="NCBI Taxonomy" id="433724"/>
    <lineage>
        <taxon>unclassified sequences</taxon>
        <taxon>metagenomes</taxon>
        <taxon>organismal metagenomes</taxon>
    </lineage>
</organism>
<sequence length="271" mass="31504">MNNNVINISVIIPMYNAQQTIIRAIDSVLKQTYKGNFEVIVVNDGSTDNSLEIVNQYIVENDLNDITVIDKPNGGVSSARNAGLLVAKGDWIALLDSDDEWLPEKTEVQMSIMEQYDNIDFLGCNSLGYQTRILWRLKDKLSPIKLWELMIKWHPQTPTIIFKKSIIEDVGIYNEEMRYGEDVEFLLRICKARECWFIPDQLVICGGGKFPFGDSGLSANLQAMQEGMDNTLSMAYEKRWINFMQYYLFSIYSKLKYCRRIFIVWRRRNLY</sequence>
<dbReference type="AlphaFoldDB" id="A0A5J4T4F2"/>
<dbReference type="SUPFAM" id="SSF53448">
    <property type="entry name" value="Nucleotide-diphospho-sugar transferases"/>
    <property type="match status" value="1"/>
</dbReference>
<comment type="caution">
    <text evidence="2">The sequence shown here is derived from an EMBL/GenBank/DDBJ whole genome shotgun (WGS) entry which is preliminary data.</text>
</comment>
<protein>
    <submittedName>
        <fullName evidence="2">Putative glycosyltransferase EpsJ</fullName>
        <ecNumber evidence="2">2.4.-.-</ecNumber>
    </submittedName>
</protein>
<dbReference type="PANTHER" id="PTHR22916">
    <property type="entry name" value="GLYCOSYLTRANSFERASE"/>
    <property type="match status" value="1"/>
</dbReference>
<proteinExistence type="predicted"/>
<dbReference type="InterPro" id="IPR001173">
    <property type="entry name" value="Glyco_trans_2-like"/>
</dbReference>
<feature type="domain" description="Glycosyltransferase 2-like" evidence="1">
    <location>
        <begin position="9"/>
        <end position="140"/>
    </location>
</feature>